<evidence type="ECO:0000259" key="13">
    <source>
        <dbReference type="Pfam" id="PF02775"/>
    </source>
</evidence>
<evidence type="ECO:0000256" key="1">
    <source>
        <dbReference type="ARBA" id="ARBA00001964"/>
    </source>
</evidence>
<dbReference type="Pfam" id="PF02776">
    <property type="entry name" value="TPP_enzyme_N"/>
    <property type="match status" value="1"/>
</dbReference>
<evidence type="ECO:0000313" key="16">
    <source>
        <dbReference type="Proteomes" id="UP001611263"/>
    </source>
</evidence>
<organism evidence="15 16">
    <name type="scientific">Nocardia carnea</name>
    <dbReference type="NCBI Taxonomy" id="37328"/>
    <lineage>
        <taxon>Bacteria</taxon>
        <taxon>Bacillati</taxon>
        <taxon>Actinomycetota</taxon>
        <taxon>Actinomycetes</taxon>
        <taxon>Mycobacteriales</taxon>
        <taxon>Nocardiaceae</taxon>
        <taxon>Nocardia</taxon>
    </lineage>
</organism>
<evidence type="ECO:0000256" key="8">
    <source>
        <dbReference type="ARBA" id="ARBA00023052"/>
    </source>
</evidence>
<dbReference type="InterPro" id="IPR045229">
    <property type="entry name" value="TPP_enz"/>
</dbReference>
<evidence type="ECO:0000256" key="5">
    <source>
        <dbReference type="ARBA" id="ARBA00013145"/>
    </source>
</evidence>
<evidence type="ECO:0000256" key="9">
    <source>
        <dbReference type="ARBA" id="ARBA00023304"/>
    </source>
</evidence>
<dbReference type="InterPro" id="IPR029061">
    <property type="entry name" value="THDP-binding"/>
</dbReference>
<dbReference type="CDD" id="cd07035">
    <property type="entry name" value="TPP_PYR_POX_like"/>
    <property type="match status" value="1"/>
</dbReference>
<keyword evidence="16" id="KW-1185">Reference proteome</keyword>
<keyword evidence="9" id="KW-0100">Branched-chain amino acid biosynthesis</keyword>
<dbReference type="SUPFAM" id="SSF52467">
    <property type="entry name" value="DHS-like NAD/FAD-binding domain"/>
    <property type="match status" value="1"/>
</dbReference>
<dbReference type="EMBL" id="JBIRUQ010000007">
    <property type="protein sequence ID" value="MFI1464213.1"/>
    <property type="molecule type" value="Genomic_DNA"/>
</dbReference>
<evidence type="ECO:0000259" key="14">
    <source>
        <dbReference type="Pfam" id="PF02776"/>
    </source>
</evidence>
<comment type="caution">
    <text evidence="15">The sequence shown here is derived from an EMBL/GenBank/DDBJ whole genome shotgun (WGS) entry which is preliminary data.</text>
</comment>
<feature type="domain" description="Thiamine pyrophosphate enzyme N-terminal TPP-binding" evidence="14">
    <location>
        <begin position="4"/>
        <end position="111"/>
    </location>
</feature>
<evidence type="ECO:0000256" key="2">
    <source>
        <dbReference type="ARBA" id="ARBA00004974"/>
    </source>
</evidence>
<comment type="pathway">
    <text evidence="3">Amino-acid biosynthesis; L-valine biosynthesis; L-valine from pyruvate: step 1/4.</text>
</comment>
<evidence type="ECO:0000256" key="10">
    <source>
        <dbReference type="ARBA" id="ARBA00048670"/>
    </source>
</evidence>
<evidence type="ECO:0000256" key="4">
    <source>
        <dbReference type="ARBA" id="ARBA00007812"/>
    </source>
</evidence>
<dbReference type="InterPro" id="IPR012001">
    <property type="entry name" value="Thiamin_PyroP_enz_TPP-bd_dom"/>
</dbReference>
<reference evidence="15 16" key="1">
    <citation type="submission" date="2024-10" db="EMBL/GenBank/DDBJ databases">
        <title>The Natural Products Discovery Center: Release of the First 8490 Sequenced Strains for Exploring Actinobacteria Biosynthetic Diversity.</title>
        <authorList>
            <person name="Kalkreuter E."/>
            <person name="Kautsar S.A."/>
            <person name="Yang D."/>
            <person name="Bader C.D."/>
            <person name="Teijaro C.N."/>
            <person name="Fluegel L."/>
            <person name="Davis C.M."/>
            <person name="Simpson J.R."/>
            <person name="Lauterbach L."/>
            <person name="Steele A.D."/>
            <person name="Gui C."/>
            <person name="Meng S."/>
            <person name="Li G."/>
            <person name="Viehrig K."/>
            <person name="Ye F."/>
            <person name="Su P."/>
            <person name="Kiefer A.F."/>
            <person name="Nichols A."/>
            <person name="Cepeda A.J."/>
            <person name="Yan W."/>
            <person name="Fan B."/>
            <person name="Jiang Y."/>
            <person name="Adhikari A."/>
            <person name="Zheng C.-J."/>
            <person name="Schuster L."/>
            <person name="Cowan T.M."/>
            <person name="Smanski M.J."/>
            <person name="Chevrette M.G."/>
            <person name="De Carvalho L.P.S."/>
            <person name="Shen B."/>
        </authorList>
    </citation>
    <scope>NUCLEOTIDE SEQUENCE [LARGE SCALE GENOMIC DNA]</scope>
    <source>
        <strain evidence="15 16">NPDC020568</strain>
    </source>
</reference>
<gene>
    <name evidence="15" type="ORF">ACH4WX_26110</name>
</gene>
<dbReference type="GeneID" id="93508437"/>
<comment type="pathway">
    <text evidence="2">Amino-acid biosynthesis; L-isoleucine biosynthesis; L-isoleucine from 2-oxobutanoate: step 1/4.</text>
</comment>
<sequence length="568" mass="61712">MAVKVYERILDLFEAEGINTIFGIPDPNFVHLFHLADERGWNVVSPHHEESAGFMAEAVSRMTGKAAVCIGTLGPGMANMAGAMMCAKVENSPVIFLGGQRARITEQRVRRGRIQFVKQSGLLEPSVKYAASIEYADQTDEIIREGLRKALTGVPGPVYIEYPSHVIQEELDVPAPLPPHRYRLVGQTAGQDKIDEAAELIRQAKQPVLLVGHGVHTSRAGASVKELADLMACPVVQTSGGTSFIEGLEDRTFPYGFSPSAVEAVVKSDLCLAIGTELGEPVHYGRGRHWLENEAIRKWVLIEQDPTAIGVNRPIDVPLVGDLRAVVPQLTAVLKDTPRAATPELARWIEQDATRLAELAESAPSGMSPVHPARLVVEATKDFPADGILVRDGGATTIFGWTYTQCKPHDVVWNQNFGHLGTGLPYAVGASVADGGKRPVLLITGDSSFQFQIAELETAARLNLPLVTVVAVDYAWGLEVGVYKRTFGQGSRETAVHWSKETRLDKVAEGFGCYGEYVDTDAEIAPAIKRAFASGKPGVIHVAVDPKANSEEMPSYDEFRTWYAEGMQ</sequence>
<dbReference type="CDD" id="cd02004">
    <property type="entry name" value="TPP_BZL_OCoD_HPCL"/>
    <property type="match status" value="1"/>
</dbReference>
<evidence type="ECO:0000256" key="6">
    <source>
        <dbReference type="ARBA" id="ARBA00022630"/>
    </source>
</evidence>
<dbReference type="Pfam" id="PF02775">
    <property type="entry name" value="TPP_enzyme_C"/>
    <property type="match status" value="1"/>
</dbReference>
<name>A0ABW7TVH2_9NOCA</name>
<dbReference type="Gene3D" id="3.40.50.1220">
    <property type="entry name" value="TPP-binding domain"/>
    <property type="match status" value="1"/>
</dbReference>
<dbReference type="InterPro" id="IPR011766">
    <property type="entry name" value="TPP_enzyme_TPP-bd"/>
</dbReference>
<evidence type="ECO:0000256" key="11">
    <source>
        <dbReference type="RuleBase" id="RU362132"/>
    </source>
</evidence>
<keyword evidence="9" id="KW-0028">Amino-acid biosynthesis</keyword>
<evidence type="ECO:0000259" key="12">
    <source>
        <dbReference type="Pfam" id="PF00205"/>
    </source>
</evidence>
<keyword evidence="8 11" id="KW-0786">Thiamine pyrophosphate</keyword>
<dbReference type="PANTHER" id="PTHR18968">
    <property type="entry name" value="THIAMINE PYROPHOSPHATE ENZYMES"/>
    <property type="match status" value="1"/>
</dbReference>
<feature type="domain" description="Thiamine pyrophosphate enzyme TPP-binding" evidence="13">
    <location>
        <begin position="392"/>
        <end position="542"/>
    </location>
</feature>
<dbReference type="InterPro" id="IPR012000">
    <property type="entry name" value="Thiamin_PyroP_enz_cen_dom"/>
</dbReference>
<dbReference type="InterPro" id="IPR029035">
    <property type="entry name" value="DHS-like_NAD/FAD-binding_dom"/>
</dbReference>
<dbReference type="PANTHER" id="PTHR18968:SF166">
    <property type="entry name" value="2-HYDROXYACYL-COA LYASE 2"/>
    <property type="match status" value="1"/>
</dbReference>
<evidence type="ECO:0000256" key="3">
    <source>
        <dbReference type="ARBA" id="ARBA00005025"/>
    </source>
</evidence>
<evidence type="ECO:0000313" key="15">
    <source>
        <dbReference type="EMBL" id="MFI1464213.1"/>
    </source>
</evidence>
<dbReference type="Pfam" id="PF00205">
    <property type="entry name" value="TPP_enzyme_M"/>
    <property type="match status" value="1"/>
</dbReference>
<evidence type="ECO:0000256" key="7">
    <source>
        <dbReference type="ARBA" id="ARBA00022827"/>
    </source>
</evidence>
<comment type="catalytic activity">
    <reaction evidence="10">
        <text>2 pyruvate + H(+) = (2S)-2-acetolactate + CO2</text>
        <dbReference type="Rhea" id="RHEA:25249"/>
        <dbReference type="ChEBI" id="CHEBI:15361"/>
        <dbReference type="ChEBI" id="CHEBI:15378"/>
        <dbReference type="ChEBI" id="CHEBI:16526"/>
        <dbReference type="ChEBI" id="CHEBI:58476"/>
        <dbReference type="EC" id="2.2.1.6"/>
    </reaction>
</comment>
<dbReference type="SUPFAM" id="SSF52518">
    <property type="entry name" value="Thiamin diphosphate-binding fold (THDP-binding)"/>
    <property type="match status" value="2"/>
</dbReference>
<keyword evidence="7" id="KW-0274">FAD</keyword>
<protein>
    <recommendedName>
        <fullName evidence="5">acetolactate synthase</fullName>
        <ecNumber evidence="5">2.2.1.6</ecNumber>
    </recommendedName>
</protein>
<comment type="similarity">
    <text evidence="4 11">Belongs to the TPP enzyme family.</text>
</comment>
<dbReference type="EC" id="2.2.1.6" evidence="5"/>
<feature type="domain" description="Thiamine pyrophosphate enzyme central" evidence="12">
    <location>
        <begin position="194"/>
        <end position="330"/>
    </location>
</feature>
<dbReference type="RefSeq" id="WP_033245647.1">
    <property type="nucleotide sequence ID" value="NZ_JBIRUQ010000007.1"/>
</dbReference>
<accession>A0ABW7TVH2</accession>
<dbReference type="Gene3D" id="3.40.50.970">
    <property type="match status" value="2"/>
</dbReference>
<proteinExistence type="inferred from homology"/>
<dbReference type="Proteomes" id="UP001611263">
    <property type="component" value="Unassembled WGS sequence"/>
</dbReference>
<comment type="cofactor">
    <cofactor evidence="1">
        <name>thiamine diphosphate</name>
        <dbReference type="ChEBI" id="CHEBI:58937"/>
    </cofactor>
</comment>
<keyword evidence="6" id="KW-0285">Flavoprotein</keyword>